<dbReference type="OrthoDB" id="432685at2759"/>
<keyword evidence="5 8" id="KW-0560">Oxidoreductase</keyword>
<evidence type="ECO:0000256" key="8">
    <source>
        <dbReference type="RuleBase" id="RU361226"/>
    </source>
</evidence>
<dbReference type="KEGG" id="tpal:117641615"/>
<feature type="domain" description="FAD-binding FR-type" evidence="9">
    <location>
        <begin position="66"/>
        <end position="183"/>
    </location>
</feature>
<comment type="cofactor">
    <cofactor evidence="1 7 8">
        <name>FAD</name>
        <dbReference type="ChEBI" id="CHEBI:57692"/>
    </cofactor>
</comment>
<sequence length="321" mass="36483">MSELLLPDRPEEPLPSDCCNSGCTPCILDVYDDLVKEWEDKCNRLKLGAAGFDVNRSFNEPALFQTKYSPFRIAFIKPLSNDTSIFRFQAVKKDSDSDEMSYRDLETNLDLKPSQYLILQGKDTVEGKENHFTRAYTPISTSKGCFDVVIKMYPKGKMSQFIQKLVLGNITFWRGPYGGFSYEPNKFRRLLMLCAGTGIAPLYSLASNIVNNEEDETTIKILFCCKDEANIILREEIHSLRSFWNFSADIYLPHSCASTCKPLYGETLKTGRLGQDAIASELKCNSTNTWVLICGNPEFCKEMHQFVSKCSIKAEHIHIFD</sequence>
<evidence type="ECO:0000256" key="5">
    <source>
        <dbReference type="ARBA" id="ARBA00023002"/>
    </source>
</evidence>
<comment type="catalytic activity">
    <reaction evidence="8">
        <text>2 Fe(III)-[cytochrome b5] + NADH = 2 Fe(II)-[cytochrome b5] + NAD(+) + H(+)</text>
        <dbReference type="Rhea" id="RHEA:46680"/>
        <dbReference type="Rhea" id="RHEA-COMP:10438"/>
        <dbReference type="Rhea" id="RHEA-COMP:10439"/>
        <dbReference type="ChEBI" id="CHEBI:15378"/>
        <dbReference type="ChEBI" id="CHEBI:29033"/>
        <dbReference type="ChEBI" id="CHEBI:29034"/>
        <dbReference type="ChEBI" id="CHEBI:57540"/>
        <dbReference type="ChEBI" id="CHEBI:57945"/>
        <dbReference type="EC" id="1.6.2.2"/>
    </reaction>
</comment>
<reference evidence="11" key="1">
    <citation type="submission" date="2025-08" db="UniProtKB">
        <authorList>
            <consortium name="RefSeq"/>
        </authorList>
    </citation>
    <scope>IDENTIFICATION</scope>
    <source>
        <tissue evidence="11">Total insect</tissue>
    </source>
</reference>
<dbReference type="Gene3D" id="3.40.50.80">
    <property type="entry name" value="Nucleotide-binding domain of ferredoxin-NADP reductase (FNR) module"/>
    <property type="match status" value="1"/>
</dbReference>
<feature type="binding site" evidence="7">
    <location>
        <position position="149"/>
    </location>
    <ligand>
        <name>FAD</name>
        <dbReference type="ChEBI" id="CHEBI:57692"/>
    </ligand>
</feature>
<evidence type="ECO:0000313" key="10">
    <source>
        <dbReference type="Proteomes" id="UP000515158"/>
    </source>
</evidence>
<keyword evidence="6 8" id="KW-0520">NAD</keyword>
<dbReference type="FunCoup" id="A0A6P8YLW2">
    <property type="interactions" value="368"/>
</dbReference>
<dbReference type="PRINTS" id="PR00371">
    <property type="entry name" value="FPNCR"/>
</dbReference>
<dbReference type="AlphaFoldDB" id="A0A6P8YLW2"/>
<feature type="binding site" evidence="7">
    <location>
        <position position="151"/>
    </location>
    <ligand>
        <name>FAD</name>
        <dbReference type="ChEBI" id="CHEBI:57692"/>
    </ligand>
</feature>
<feature type="binding site" evidence="7">
    <location>
        <position position="134"/>
    </location>
    <ligand>
        <name>FAD</name>
        <dbReference type="ChEBI" id="CHEBI:57692"/>
    </ligand>
</feature>
<dbReference type="EC" id="1.6.2.2" evidence="8"/>
<dbReference type="Pfam" id="PF00175">
    <property type="entry name" value="NAD_binding_1"/>
    <property type="match status" value="1"/>
</dbReference>
<comment type="similarity">
    <text evidence="2 8">Belongs to the flavoprotein pyridine nucleotide cytochrome reductase family.</text>
</comment>
<evidence type="ECO:0000256" key="1">
    <source>
        <dbReference type="ARBA" id="ARBA00001974"/>
    </source>
</evidence>
<accession>A0A6P8YLW2</accession>
<dbReference type="InterPro" id="IPR008333">
    <property type="entry name" value="Cbr1-like_FAD-bd_dom"/>
</dbReference>
<dbReference type="InterPro" id="IPR001834">
    <property type="entry name" value="CBR-like"/>
</dbReference>
<feature type="binding site" evidence="7">
    <location>
        <position position="159"/>
    </location>
    <ligand>
        <name>FAD</name>
        <dbReference type="ChEBI" id="CHEBI:57692"/>
    </ligand>
</feature>
<feature type="binding site" evidence="7">
    <location>
        <position position="158"/>
    </location>
    <ligand>
        <name>FAD</name>
        <dbReference type="ChEBI" id="CHEBI:57692"/>
    </ligand>
</feature>
<dbReference type="SUPFAM" id="SSF63380">
    <property type="entry name" value="Riboflavin synthase domain-like"/>
    <property type="match status" value="1"/>
</dbReference>
<evidence type="ECO:0000313" key="11">
    <source>
        <dbReference type="RefSeq" id="XP_034234992.1"/>
    </source>
</evidence>
<name>A0A6P8YLW2_THRPL</name>
<dbReference type="PRINTS" id="PR00406">
    <property type="entry name" value="CYTB5RDTASE"/>
</dbReference>
<dbReference type="SUPFAM" id="SSF52343">
    <property type="entry name" value="Ferredoxin reductase-like, C-terminal NADP-linked domain"/>
    <property type="match status" value="1"/>
</dbReference>
<dbReference type="RefSeq" id="XP_034234992.1">
    <property type="nucleotide sequence ID" value="XM_034379101.1"/>
</dbReference>
<dbReference type="InterPro" id="IPR001709">
    <property type="entry name" value="Flavoprot_Pyr_Nucl_cyt_Rdtase"/>
</dbReference>
<dbReference type="GeneID" id="117641615"/>
<dbReference type="Pfam" id="PF09791">
    <property type="entry name" value="Oxidored-like"/>
    <property type="match status" value="1"/>
</dbReference>
<dbReference type="Proteomes" id="UP000515158">
    <property type="component" value="Unplaced"/>
</dbReference>
<keyword evidence="10" id="KW-1185">Reference proteome</keyword>
<evidence type="ECO:0000256" key="6">
    <source>
        <dbReference type="ARBA" id="ARBA00023027"/>
    </source>
</evidence>
<dbReference type="Gene3D" id="2.40.30.10">
    <property type="entry name" value="Translation factors"/>
    <property type="match status" value="1"/>
</dbReference>
<dbReference type="InterPro" id="IPR017938">
    <property type="entry name" value="Riboflavin_synthase-like_b-brl"/>
</dbReference>
<dbReference type="InterPro" id="IPR039261">
    <property type="entry name" value="FNR_nucleotide-bd"/>
</dbReference>
<feature type="binding site" evidence="7">
    <location>
        <position position="157"/>
    </location>
    <ligand>
        <name>FAD</name>
        <dbReference type="ChEBI" id="CHEBI:57692"/>
    </ligand>
</feature>
<proteinExistence type="inferred from homology"/>
<evidence type="ECO:0000256" key="7">
    <source>
        <dbReference type="PIRSR" id="PIRSR601834-1"/>
    </source>
</evidence>
<evidence type="ECO:0000256" key="3">
    <source>
        <dbReference type="ARBA" id="ARBA00022630"/>
    </source>
</evidence>
<evidence type="ECO:0000256" key="4">
    <source>
        <dbReference type="ARBA" id="ARBA00022827"/>
    </source>
</evidence>
<dbReference type="PROSITE" id="PS51384">
    <property type="entry name" value="FAD_FR"/>
    <property type="match status" value="1"/>
</dbReference>
<keyword evidence="3 7" id="KW-0285">Flavoprotein</keyword>
<protein>
    <recommendedName>
        <fullName evidence="8">NADH-cytochrome b5 reductase</fullName>
        <ecNumber evidence="8">1.6.2.2</ecNumber>
    </recommendedName>
</protein>
<evidence type="ECO:0000256" key="2">
    <source>
        <dbReference type="ARBA" id="ARBA00006105"/>
    </source>
</evidence>
<dbReference type="GO" id="GO:0090524">
    <property type="term" value="F:cytochrome-b5 reductase activity, acting on NADH"/>
    <property type="evidence" value="ECO:0007669"/>
    <property type="project" value="UniProtKB-EC"/>
</dbReference>
<dbReference type="PANTHER" id="PTHR19370">
    <property type="entry name" value="NADH-CYTOCHROME B5 REDUCTASE"/>
    <property type="match status" value="1"/>
</dbReference>
<dbReference type="InParanoid" id="A0A6P8YLW2"/>
<dbReference type="InterPro" id="IPR017927">
    <property type="entry name" value="FAD-bd_FR_type"/>
</dbReference>
<dbReference type="Pfam" id="PF00970">
    <property type="entry name" value="FAD_binding_6"/>
    <property type="match status" value="1"/>
</dbReference>
<dbReference type="InterPro" id="IPR019180">
    <property type="entry name" value="Oxidoreductase-like_N"/>
</dbReference>
<dbReference type="PANTHER" id="PTHR19370:SF184">
    <property type="entry name" value="NADH-CYTOCHROME B5 REDUCTASE-LIKE"/>
    <property type="match status" value="1"/>
</dbReference>
<evidence type="ECO:0000259" key="9">
    <source>
        <dbReference type="PROSITE" id="PS51384"/>
    </source>
</evidence>
<organism evidence="11">
    <name type="scientific">Thrips palmi</name>
    <name type="common">Melon thrips</name>
    <dbReference type="NCBI Taxonomy" id="161013"/>
    <lineage>
        <taxon>Eukaryota</taxon>
        <taxon>Metazoa</taxon>
        <taxon>Ecdysozoa</taxon>
        <taxon>Arthropoda</taxon>
        <taxon>Hexapoda</taxon>
        <taxon>Insecta</taxon>
        <taxon>Pterygota</taxon>
        <taxon>Neoptera</taxon>
        <taxon>Paraneoptera</taxon>
        <taxon>Thysanoptera</taxon>
        <taxon>Terebrantia</taxon>
        <taxon>Thripoidea</taxon>
        <taxon>Thripidae</taxon>
        <taxon>Thrips</taxon>
    </lineage>
</organism>
<gene>
    <name evidence="11" type="primary">LOC117641615</name>
</gene>
<feature type="binding site" evidence="7">
    <location>
        <position position="136"/>
    </location>
    <ligand>
        <name>FAD</name>
        <dbReference type="ChEBI" id="CHEBI:57692"/>
    </ligand>
</feature>
<dbReference type="CDD" id="cd06183">
    <property type="entry name" value="cyt_b5_reduct_like"/>
    <property type="match status" value="1"/>
</dbReference>
<keyword evidence="4 7" id="KW-0274">FAD</keyword>
<dbReference type="InterPro" id="IPR001433">
    <property type="entry name" value="OxRdtase_FAD/NAD-bd"/>
</dbReference>